<reference evidence="1 2" key="1">
    <citation type="submission" date="2015-11" db="EMBL/GenBank/DDBJ databases">
        <title>Genomic analysis of 38 Legionella species identifies large and diverse effector repertoires.</title>
        <authorList>
            <person name="Burstein D."/>
            <person name="Amaro F."/>
            <person name="Zusman T."/>
            <person name="Lifshitz Z."/>
            <person name="Cohen O."/>
            <person name="Gilbert J.A."/>
            <person name="Pupko T."/>
            <person name="Shuman H.A."/>
            <person name="Segal G."/>
        </authorList>
    </citation>
    <scope>NUCLEOTIDE SEQUENCE [LARGE SCALE GENOMIC DNA]</scope>
    <source>
        <strain evidence="1 2">ATCC 49504</strain>
    </source>
</reference>
<dbReference type="PATRIC" id="fig|45065.4.peg.1704"/>
<dbReference type="AlphaFoldDB" id="A0A0W0TSP6"/>
<dbReference type="Proteomes" id="UP000054785">
    <property type="component" value="Unassembled WGS sequence"/>
</dbReference>
<evidence type="ECO:0000313" key="2">
    <source>
        <dbReference type="Proteomes" id="UP000054785"/>
    </source>
</evidence>
<comment type="caution">
    <text evidence="1">The sequence shown here is derived from an EMBL/GenBank/DDBJ whole genome shotgun (WGS) entry which is preliminary data.</text>
</comment>
<accession>A0A0W0TSP6</accession>
<keyword evidence="2" id="KW-1185">Reference proteome</keyword>
<evidence type="ECO:0000313" key="1">
    <source>
        <dbReference type="EMBL" id="KTC98494.1"/>
    </source>
</evidence>
<proteinExistence type="predicted"/>
<protein>
    <submittedName>
        <fullName evidence="1">Uncharacterized protein</fullName>
    </submittedName>
</protein>
<gene>
    <name evidence="1" type="ORF">Lgee_1571</name>
</gene>
<dbReference type="RefSeq" id="WP_028385750.1">
    <property type="nucleotide sequence ID" value="NZ_CAAAHN010000006.1"/>
</dbReference>
<organism evidence="1 2">
    <name type="scientific">Legionella geestiana</name>
    <dbReference type="NCBI Taxonomy" id="45065"/>
    <lineage>
        <taxon>Bacteria</taxon>
        <taxon>Pseudomonadati</taxon>
        <taxon>Pseudomonadota</taxon>
        <taxon>Gammaproteobacteria</taxon>
        <taxon>Legionellales</taxon>
        <taxon>Legionellaceae</taxon>
        <taxon>Legionella</taxon>
    </lineage>
</organism>
<dbReference type="EMBL" id="LNYC01000063">
    <property type="protein sequence ID" value="KTC98494.1"/>
    <property type="molecule type" value="Genomic_DNA"/>
</dbReference>
<sequence length="146" mass="16323">MKSEALIALYPWANIEQVTLFSEDLSDEEWMVLDKEGVGDFVSKHKDNPKVNVFMFFTGILACSQLLKMHYDGGVPLDLFANDARDLMTGFYEPQDCTSPSMTFSTQEPTRAGLDMFTPRASSSRSEPAPLAVAQNPESECRVYIP</sequence>
<name>A0A0W0TSP6_9GAMM</name>